<comment type="caution">
    <text evidence="8">The sequence shown here is derived from an EMBL/GenBank/DDBJ whole genome shotgun (WGS) entry which is preliminary data.</text>
</comment>
<dbReference type="eggNOG" id="COG2067">
    <property type="taxonomic scope" value="Bacteria"/>
</dbReference>
<organism evidence="8 9">
    <name type="scientific">Candidatus Criblamydia sequanensis CRIB-18</name>
    <dbReference type="NCBI Taxonomy" id="1437425"/>
    <lineage>
        <taxon>Bacteria</taxon>
        <taxon>Pseudomonadati</taxon>
        <taxon>Chlamydiota</taxon>
        <taxon>Chlamydiia</taxon>
        <taxon>Parachlamydiales</taxon>
        <taxon>Candidatus Criblamydiaceae</taxon>
        <taxon>Candidatus Criblamydia</taxon>
    </lineage>
</organism>
<gene>
    <name evidence="8" type="ORF">CSEC_1477</name>
</gene>
<dbReference type="Gene3D" id="2.40.160.60">
    <property type="entry name" value="Outer membrane protein transport protein (OMPP1/FadL/TodX)"/>
    <property type="match status" value="1"/>
</dbReference>
<dbReference type="Pfam" id="PF03349">
    <property type="entry name" value="Toluene_X"/>
    <property type="match status" value="1"/>
</dbReference>
<evidence type="ECO:0000256" key="1">
    <source>
        <dbReference type="ARBA" id="ARBA00004571"/>
    </source>
</evidence>
<dbReference type="PANTHER" id="PTHR35093:SF8">
    <property type="entry name" value="OUTER MEMBRANE PROTEIN NMB0088-RELATED"/>
    <property type="match status" value="1"/>
</dbReference>
<dbReference type="InterPro" id="IPR005017">
    <property type="entry name" value="OMPP1/FadL/TodX"/>
</dbReference>
<keyword evidence="9" id="KW-1185">Reference proteome</keyword>
<sequence length="423" mass="47110">MFLHINKLRNLIFPLFFITPIQAFSGGAILYEISSADTRLASAGYSSRAQDPSTVFTNPAGMSRLCRGVEFGAQTIFQHVHFNPDDATTTSGDDGMASKWLPSGSFFYVEPYGEKLTFGFGSLGYFGADLSYNHDWVGRYYIQQSLCQGLSLVPAVSYKVNDCLSFGAGLNIMYAFLKQRSAVNNALDGMDDGYFSLNDTKFGCGAVFGVLYELSCRTRFGLQYLTKVKLKFEDKPEFNNIGPNLETLLEDVGIIGSTVNLNVRVPQGFILSGYHEWSDDLALMLDFGFQKWSEFQKVILSLSDLDGTTFRFLPKYEDTWHAAFGAIWYYNDCLSFSTGVAYDSSAVTNKERTLDFPIGEQIRFGAGGRYAKSTSLIFDFSAELQWQGDLLCDVNRGPLAGRVSGVFENVYGAFLNVNVIYFF</sequence>
<evidence type="ECO:0000256" key="2">
    <source>
        <dbReference type="ARBA" id="ARBA00008163"/>
    </source>
</evidence>
<dbReference type="OrthoDB" id="9922at2"/>
<comment type="subcellular location">
    <subcellularLocation>
        <location evidence="1">Cell outer membrane</location>
        <topology evidence="1">Multi-pass membrane protein</topology>
    </subcellularLocation>
</comment>
<keyword evidence="7" id="KW-0998">Cell outer membrane</keyword>
<evidence type="ECO:0000256" key="7">
    <source>
        <dbReference type="ARBA" id="ARBA00023237"/>
    </source>
</evidence>
<dbReference type="Proteomes" id="UP000031552">
    <property type="component" value="Unassembled WGS sequence"/>
</dbReference>
<name>A0A090CZH3_9BACT</name>
<dbReference type="PANTHER" id="PTHR35093">
    <property type="entry name" value="OUTER MEMBRANE PROTEIN NMB0088-RELATED"/>
    <property type="match status" value="1"/>
</dbReference>
<keyword evidence="5" id="KW-0732">Signal</keyword>
<evidence type="ECO:0000256" key="6">
    <source>
        <dbReference type="ARBA" id="ARBA00023136"/>
    </source>
</evidence>
<reference evidence="8" key="2">
    <citation type="submission" date="2014-09" db="EMBL/GenBank/DDBJ databases">
        <title>Criblamydia sequanensis harbors a mega-plasmid encoding arsenite resistance.</title>
        <authorList>
            <person name="Bertelli C."/>
            <person name="Goesmann A."/>
            <person name="Greub G."/>
        </authorList>
    </citation>
    <scope>NUCLEOTIDE SEQUENCE [LARGE SCALE GENOMIC DNA]</scope>
    <source>
        <strain evidence="8">CRIB-18</strain>
    </source>
</reference>
<dbReference type="GO" id="GO:0015483">
    <property type="term" value="F:long-chain fatty acid transporting porin activity"/>
    <property type="evidence" value="ECO:0007669"/>
    <property type="project" value="TreeGrafter"/>
</dbReference>
<keyword evidence="3" id="KW-1134">Transmembrane beta strand</keyword>
<comment type="similarity">
    <text evidence="2">Belongs to the OmpP1/FadL family.</text>
</comment>
<dbReference type="GO" id="GO:0009279">
    <property type="term" value="C:cell outer membrane"/>
    <property type="evidence" value="ECO:0007669"/>
    <property type="project" value="UniProtKB-SubCell"/>
</dbReference>
<dbReference type="RefSeq" id="WP_041017840.1">
    <property type="nucleotide sequence ID" value="NZ_CCEJ010000007.1"/>
</dbReference>
<reference evidence="8" key="1">
    <citation type="submission" date="2013-12" db="EMBL/GenBank/DDBJ databases">
        <authorList>
            <person name="Linke B."/>
        </authorList>
    </citation>
    <scope>NUCLEOTIDE SEQUENCE [LARGE SCALE GENOMIC DNA]</scope>
    <source>
        <strain evidence="8">CRIB-18</strain>
    </source>
</reference>
<protein>
    <submittedName>
        <fullName evidence="8">Outer membrane transport protein</fullName>
    </submittedName>
</protein>
<dbReference type="SUPFAM" id="SSF56935">
    <property type="entry name" value="Porins"/>
    <property type="match status" value="1"/>
</dbReference>
<evidence type="ECO:0000256" key="3">
    <source>
        <dbReference type="ARBA" id="ARBA00022452"/>
    </source>
</evidence>
<dbReference type="STRING" id="1437425.CSEC_1477"/>
<dbReference type="EMBL" id="CCEJ010000007">
    <property type="protein sequence ID" value="CDR34291.1"/>
    <property type="molecule type" value="Genomic_DNA"/>
</dbReference>
<evidence type="ECO:0000256" key="4">
    <source>
        <dbReference type="ARBA" id="ARBA00022692"/>
    </source>
</evidence>
<evidence type="ECO:0000313" key="8">
    <source>
        <dbReference type="EMBL" id="CDR34291.1"/>
    </source>
</evidence>
<evidence type="ECO:0000313" key="9">
    <source>
        <dbReference type="Proteomes" id="UP000031552"/>
    </source>
</evidence>
<proteinExistence type="inferred from homology"/>
<evidence type="ECO:0000256" key="5">
    <source>
        <dbReference type="ARBA" id="ARBA00022729"/>
    </source>
</evidence>
<keyword evidence="4" id="KW-0812">Transmembrane</keyword>
<dbReference type="AlphaFoldDB" id="A0A090CZH3"/>
<keyword evidence="6" id="KW-0472">Membrane</keyword>
<accession>A0A090CZH3</accession>